<accession>A0A7C2ZBY6</accession>
<keyword evidence="1 5" id="KW-0699">rRNA-binding</keyword>
<evidence type="ECO:0000313" key="7">
    <source>
        <dbReference type="EMBL" id="HEW52856.1"/>
    </source>
</evidence>
<keyword evidence="4 5" id="KW-0687">Ribonucleoprotein</keyword>
<dbReference type="InterPro" id="IPR019907">
    <property type="entry name" value="Ribosomal_uL6_arc"/>
</dbReference>
<gene>
    <name evidence="5" type="primary">rpl6</name>
    <name evidence="7" type="ORF">ENO77_01610</name>
</gene>
<dbReference type="NCBIfam" id="TIGR03653">
    <property type="entry name" value="uL6_arch"/>
    <property type="match status" value="1"/>
</dbReference>
<comment type="function">
    <text evidence="5">This protein binds to the 23S rRNA, and is important in its secondary structure. It is located near the subunit interface in the base of the L7/L12 stalk, and near the tRNA binding site of the peptidyltransferase center.</text>
</comment>
<dbReference type="PANTHER" id="PTHR11655:SF16">
    <property type="entry name" value="60S RIBOSOMAL PROTEIN L9"/>
    <property type="match status" value="1"/>
</dbReference>
<evidence type="ECO:0000256" key="5">
    <source>
        <dbReference type="HAMAP-Rule" id="MF_01365"/>
    </source>
</evidence>
<dbReference type="GO" id="GO:0002181">
    <property type="term" value="P:cytoplasmic translation"/>
    <property type="evidence" value="ECO:0007669"/>
    <property type="project" value="TreeGrafter"/>
</dbReference>
<dbReference type="FunFam" id="3.90.930.12:FF:000004">
    <property type="entry name" value="60S ribosomal protein L9"/>
    <property type="match status" value="1"/>
</dbReference>
<dbReference type="PANTHER" id="PTHR11655">
    <property type="entry name" value="60S/50S RIBOSOMAL PROTEIN L6/L9"/>
    <property type="match status" value="1"/>
</dbReference>
<evidence type="ECO:0000256" key="2">
    <source>
        <dbReference type="ARBA" id="ARBA00022884"/>
    </source>
</evidence>
<dbReference type="AlphaFoldDB" id="A0A7C2ZBY6"/>
<dbReference type="HAMAP" id="MF_01365_A">
    <property type="entry name" value="Ribosomal_uL6_A"/>
    <property type="match status" value="1"/>
</dbReference>
<comment type="subunit">
    <text evidence="5">Part of the 50S ribosomal subunit.</text>
</comment>
<dbReference type="InterPro" id="IPR036789">
    <property type="entry name" value="Ribosomal_uL6-like_a/b-dom_sf"/>
</dbReference>
<sequence length="183" mass="20672">MAKVAYLREEIPVPENVNVEVRGKTVKVSGPKGVLERDFSHANNVIIKIDNGKIVFETFFANRRQKAVFYSVLSHVKNMITGVLKGWRYKLRVVTTHFPATVKIVGNEVVIDNFLGERHPRKAKILEGVNVRLEGRDVIVVEGIDREKVAQTAANIELATRVKDKDRRIFVDGVYIYESGVAE</sequence>
<dbReference type="FunFam" id="3.90.930.12:FF:000008">
    <property type="entry name" value="50S ribosomal protein L6"/>
    <property type="match status" value="1"/>
</dbReference>
<proteinExistence type="inferred from homology"/>
<evidence type="ECO:0000256" key="4">
    <source>
        <dbReference type="ARBA" id="ARBA00023274"/>
    </source>
</evidence>
<protein>
    <recommendedName>
        <fullName evidence="5">Large ribosomal subunit protein uL6</fullName>
    </recommendedName>
</protein>
<dbReference type="Pfam" id="PF00347">
    <property type="entry name" value="Ribosomal_L6"/>
    <property type="match status" value="2"/>
</dbReference>
<dbReference type="GO" id="GO:0003735">
    <property type="term" value="F:structural constituent of ribosome"/>
    <property type="evidence" value="ECO:0007669"/>
    <property type="project" value="UniProtKB-UniRule"/>
</dbReference>
<evidence type="ECO:0000259" key="6">
    <source>
        <dbReference type="Pfam" id="PF00347"/>
    </source>
</evidence>
<dbReference type="PIRSF" id="PIRSF002162">
    <property type="entry name" value="Ribosomal_L6"/>
    <property type="match status" value="1"/>
</dbReference>
<dbReference type="NCBIfam" id="NF004037">
    <property type="entry name" value="PRK05518.1"/>
    <property type="match status" value="1"/>
</dbReference>
<comment type="similarity">
    <text evidence="5">Belongs to the universal ribosomal protein uL6 family.</text>
</comment>
<organism evidence="7">
    <name type="scientific">Ignisphaera aggregans</name>
    <dbReference type="NCBI Taxonomy" id="334771"/>
    <lineage>
        <taxon>Archaea</taxon>
        <taxon>Thermoproteota</taxon>
        <taxon>Thermoprotei</taxon>
        <taxon>Desulfurococcales</taxon>
        <taxon>Desulfurococcaceae</taxon>
        <taxon>Ignisphaera</taxon>
    </lineage>
</organism>
<evidence type="ECO:0000256" key="1">
    <source>
        <dbReference type="ARBA" id="ARBA00022730"/>
    </source>
</evidence>
<comment type="caution">
    <text evidence="7">The sequence shown here is derived from an EMBL/GenBank/DDBJ whole genome shotgun (WGS) entry which is preliminary data.</text>
</comment>
<keyword evidence="2 5" id="KW-0694">RNA-binding</keyword>
<feature type="domain" description="Large ribosomal subunit protein uL6 alpha-beta" evidence="6">
    <location>
        <begin position="98"/>
        <end position="173"/>
    </location>
</feature>
<dbReference type="InterPro" id="IPR020040">
    <property type="entry name" value="Ribosomal_uL6_a/b-dom"/>
</dbReference>
<dbReference type="InterPro" id="IPR000702">
    <property type="entry name" value="Ribosomal_uL6-like"/>
</dbReference>
<keyword evidence="3 5" id="KW-0689">Ribosomal protein</keyword>
<reference evidence="7" key="1">
    <citation type="journal article" date="2020" name="mSystems">
        <title>Genome- and Community-Level Interaction Insights into Carbon Utilization and Element Cycling Functions of Hydrothermarchaeota in Hydrothermal Sediment.</title>
        <authorList>
            <person name="Zhou Z."/>
            <person name="Liu Y."/>
            <person name="Xu W."/>
            <person name="Pan J."/>
            <person name="Luo Z.H."/>
            <person name="Li M."/>
        </authorList>
    </citation>
    <scope>NUCLEOTIDE SEQUENCE [LARGE SCALE GENOMIC DNA]</scope>
    <source>
        <strain evidence="7">SpSt-16</strain>
    </source>
</reference>
<dbReference type="GO" id="GO:0019843">
    <property type="term" value="F:rRNA binding"/>
    <property type="evidence" value="ECO:0007669"/>
    <property type="project" value="UniProtKB-UniRule"/>
</dbReference>
<dbReference type="SUPFAM" id="SSF56053">
    <property type="entry name" value="Ribosomal protein L6"/>
    <property type="match status" value="2"/>
</dbReference>
<evidence type="ECO:0000256" key="3">
    <source>
        <dbReference type="ARBA" id="ARBA00022980"/>
    </source>
</evidence>
<name>A0A7C2ZBY6_9CREN</name>
<dbReference type="EMBL" id="DSGT01000003">
    <property type="protein sequence ID" value="HEW52856.1"/>
    <property type="molecule type" value="Genomic_DNA"/>
</dbReference>
<feature type="domain" description="Large ribosomal subunit protein uL6 alpha-beta" evidence="6">
    <location>
        <begin position="13"/>
        <end position="86"/>
    </location>
</feature>
<dbReference type="Gene3D" id="3.90.930.12">
    <property type="entry name" value="Ribosomal protein L6, alpha-beta domain"/>
    <property type="match status" value="2"/>
</dbReference>
<dbReference type="GO" id="GO:0022625">
    <property type="term" value="C:cytosolic large ribosomal subunit"/>
    <property type="evidence" value="ECO:0007669"/>
    <property type="project" value="UniProtKB-UniRule"/>
</dbReference>